<dbReference type="Pfam" id="PF08186">
    <property type="entry name" value="Wound_ind"/>
    <property type="match status" value="1"/>
</dbReference>
<protein>
    <submittedName>
        <fullName evidence="2">Uncharacterized protein</fullName>
    </submittedName>
</protein>
<dbReference type="Proteomes" id="UP001314263">
    <property type="component" value="Unassembled WGS sequence"/>
</dbReference>
<evidence type="ECO:0000256" key="1">
    <source>
        <dbReference type="SAM" id="MobiDB-lite"/>
    </source>
</evidence>
<feature type="region of interest" description="Disordered" evidence="1">
    <location>
        <begin position="1"/>
        <end position="23"/>
    </location>
</feature>
<reference evidence="2 3" key="1">
    <citation type="submission" date="2023-10" db="EMBL/GenBank/DDBJ databases">
        <authorList>
            <person name="Maclean D."/>
            <person name="Macfadyen A."/>
        </authorList>
    </citation>
    <scope>NUCLEOTIDE SEQUENCE [LARGE SCALE GENOMIC DNA]</scope>
</reference>
<feature type="region of interest" description="Disordered" evidence="1">
    <location>
        <begin position="49"/>
        <end position="79"/>
    </location>
</feature>
<accession>A0AAV1I6H3</accession>
<sequence>MGNAAETGRLHATAALPHSQQQTERQTLCLCEAMIYDVNSVLFRSFLASGGGSHGSGVRKDNRKQPNEKSKDNKPPLTE</sequence>
<dbReference type="EMBL" id="CAUYUE010000007">
    <property type="protein sequence ID" value="CAK0782956.1"/>
    <property type="molecule type" value="Genomic_DNA"/>
</dbReference>
<gene>
    <name evidence="2" type="ORF">CVIRNUC_006151</name>
</gene>
<organism evidence="2 3">
    <name type="scientific">Coccomyxa viridis</name>
    <dbReference type="NCBI Taxonomy" id="1274662"/>
    <lineage>
        <taxon>Eukaryota</taxon>
        <taxon>Viridiplantae</taxon>
        <taxon>Chlorophyta</taxon>
        <taxon>core chlorophytes</taxon>
        <taxon>Trebouxiophyceae</taxon>
        <taxon>Trebouxiophyceae incertae sedis</taxon>
        <taxon>Coccomyxaceae</taxon>
        <taxon>Coccomyxa</taxon>
    </lineage>
</organism>
<keyword evidence="3" id="KW-1185">Reference proteome</keyword>
<dbReference type="InterPro" id="IPR012643">
    <property type="entry name" value="Wound_ind"/>
</dbReference>
<dbReference type="PANTHER" id="PTHR36752:SF2">
    <property type="entry name" value="OS12G0405700 PROTEIN"/>
    <property type="match status" value="1"/>
</dbReference>
<evidence type="ECO:0000313" key="3">
    <source>
        <dbReference type="Proteomes" id="UP001314263"/>
    </source>
</evidence>
<dbReference type="AlphaFoldDB" id="A0AAV1I6H3"/>
<proteinExistence type="predicted"/>
<dbReference type="PANTHER" id="PTHR36752">
    <property type="entry name" value="OS12G0405700 PROTEIN"/>
    <property type="match status" value="1"/>
</dbReference>
<comment type="caution">
    <text evidence="2">The sequence shown here is derived from an EMBL/GenBank/DDBJ whole genome shotgun (WGS) entry which is preliminary data.</text>
</comment>
<evidence type="ECO:0000313" key="2">
    <source>
        <dbReference type="EMBL" id="CAK0782956.1"/>
    </source>
</evidence>
<feature type="compositionally biased region" description="Basic and acidic residues" evidence="1">
    <location>
        <begin position="58"/>
        <end position="79"/>
    </location>
</feature>
<name>A0AAV1I6H3_9CHLO</name>